<proteinExistence type="predicted"/>
<name>A0A0J8B734_BETVV</name>
<organism evidence="2 3">
    <name type="scientific">Beta vulgaris subsp. vulgaris</name>
    <name type="common">Beet</name>
    <dbReference type="NCBI Taxonomy" id="3555"/>
    <lineage>
        <taxon>Eukaryota</taxon>
        <taxon>Viridiplantae</taxon>
        <taxon>Streptophyta</taxon>
        <taxon>Embryophyta</taxon>
        <taxon>Tracheophyta</taxon>
        <taxon>Spermatophyta</taxon>
        <taxon>Magnoliopsida</taxon>
        <taxon>eudicotyledons</taxon>
        <taxon>Gunneridae</taxon>
        <taxon>Pentapetalae</taxon>
        <taxon>Caryophyllales</taxon>
        <taxon>Chenopodiaceae</taxon>
        <taxon>Betoideae</taxon>
        <taxon>Beta</taxon>
    </lineage>
</organism>
<feature type="chain" id="PRO_5005294184" evidence="1">
    <location>
        <begin position="20"/>
        <end position="47"/>
    </location>
</feature>
<dbReference type="EMBL" id="KQ090451">
    <property type="protein sequence ID" value="KMS95592.1"/>
    <property type="molecule type" value="Genomic_DNA"/>
</dbReference>
<sequence length="47" mass="5095">MVLHSTVFITFVLMKGRQAAMKHECAPIMLKTCENIGVVGATTTTTI</sequence>
<reference evidence="2 3" key="1">
    <citation type="journal article" date="2014" name="Nature">
        <title>The genome of the recently domesticated crop plant sugar beet (Beta vulgaris).</title>
        <authorList>
            <person name="Dohm J.C."/>
            <person name="Minoche A.E."/>
            <person name="Holtgrawe D."/>
            <person name="Capella-Gutierrez S."/>
            <person name="Zakrzewski F."/>
            <person name="Tafer H."/>
            <person name="Rupp O."/>
            <person name="Sorensen T.R."/>
            <person name="Stracke R."/>
            <person name="Reinhardt R."/>
            <person name="Goesmann A."/>
            <person name="Kraft T."/>
            <person name="Schulz B."/>
            <person name="Stadler P.F."/>
            <person name="Schmidt T."/>
            <person name="Gabaldon T."/>
            <person name="Lehrach H."/>
            <person name="Weisshaar B."/>
            <person name="Himmelbauer H."/>
        </authorList>
    </citation>
    <scope>NUCLEOTIDE SEQUENCE [LARGE SCALE GENOMIC DNA]</scope>
    <source>
        <tissue evidence="2">Taproot</tissue>
    </source>
</reference>
<gene>
    <name evidence="2" type="ORF">BVRB_006800</name>
</gene>
<evidence type="ECO:0000313" key="2">
    <source>
        <dbReference type="EMBL" id="KMS95592.1"/>
    </source>
</evidence>
<evidence type="ECO:0000313" key="3">
    <source>
        <dbReference type="Proteomes" id="UP000035740"/>
    </source>
</evidence>
<dbReference type="Gramene" id="KMS95592">
    <property type="protein sequence ID" value="KMS95592"/>
    <property type="gene ID" value="BVRB_006800"/>
</dbReference>
<dbReference type="Proteomes" id="UP000035740">
    <property type="component" value="Unassembled WGS sequence"/>
</dbReference>
<protein>
    <submittedName>
        <fullName evidence="2">Uncharacterized protein</fullName>
    </submittedName>
</protein>
<evidence type="ECO:0000256" key="1">
    <source>
        <dbReference type="SAM" id="SignalP"/>
    </source>
</evidence>
<feature type="signal peptide" evidence="1">
    <location>
        <begin position="1"/>
        <end position="19"/>
    </location>
</feature>
<dbReference type="AlphaFoldDB" id="A0A0J8B734"/>
<keyword evidence="3" id="KW-1185">Reference proteome</keyword>
<accession>A0A0J8B734</accession>
<keyword evidence="1" id="KW-0732">Signal</keyword>